<keyword evidence="1" id="KW-1133">Transmembrane helix</keyword>
<proteinExistence type="predicted"/>
<accession>A0A6I6CZG3</accession>
<feature type="transmembrane region" description="Helical" evidence="1">
    <location>
        <begin position="246"/>
        <end position="263"/>
    </location>
</feature>
<name>A0A6I6CZG3_9GAMM</name>
<feature type="transmembrane region" description="Helical" evidence="1">
    <location>
        <begin position="95"/>
        <end position="118"/>
    </location>
</feature>
<keyword evidence="1" id="KW-0812">Transmembrane</keyword>
<protein>
    <submittedName>
        <fullName evidence="2">Uncharacterized protein</fullName>
    </submittedName>
</protein>
<keyword evidence="1" id="KW-0472">Membrane</keyword>
<sequence length="300" mass="31946">MGIGLMIDNAGWFALGLVLITLSALTHPGRRRVWMWALPLAILIVLAGALFPGAAGDLPGMGWKAWLAIAALAFGVAAAPWYRASRDQDTRLIDLVRGAAIVLIGSGITITLLGVIGWEQTTRYVGAWDLRLAAVLGIFIGVWTGITGLIHWLRLKGTLRAGNRGSRNQRLAQWAVLVIIGVLGAIAVAYPAVAVAPLVLLIVLAIEWAALAALSQPHEDLLRIQARHVGLVGVAIVTLGYVQSSLLLLVIGGLVVAGSIHFIKRQGAFCQISRRTFYDDETADATADRDEGEPAAHADR</sequence>
<organism evidence="2 3">
    <name type="scientific">Guyparkeria halophila</name>
    <dbReference type="NCBI Taxonomy" id="47960"/>
    <lineage>
        <taxon>Bacteria</taxon>
        <taxon>Pseudomonadati</taxon>
        <taxon>Pseudomonadota</taxon>
        <taxon>Gammaproteobacteria</taxon>
        <taxon>Chromatiales</taxon>
        <taxon>Thioalkalibacteraceae</taxon>
        <taxon>Guyparkeria</taxon>
    </lineage>
</organism>
<evidence type="ECO:0000313" key="2">
    <source>
        <dbReference type="EMBL" id="QGT77405.1"/>
    </source>
</evidence>
<dbReference type="KEGG" id="ghl:GM160_00090"/>
<feature type="transmembrane region" description="Helical" evidence="1">
    <location>
        <begin position="6"/>
        <end position="26"/>
    </location>
</feature>
<dbReference type="EMBL" id="CP046415">
    <property type="protein sequence ID" value="QGT77405.1"/>
    <property type="molecule type" value="Genomic_DNA"/>
</dbReference>
<dbReference type="RefSeq" id="WP_156227221.1">
    <property type="nucleotide sequence ID" value="NZ_CP046415.1"/>
</dbReference>
<feature type="transmembrane region" description="Helical" evidence="1">
    <location>
        <begin position="171"/>
        <end position="190"/>
    </location>
</feature>
<dbReference type="Proteomes" id="UP000427716">
    <property type="component" value="Chromosome"/>
</dbReference>
<feature type="transmembrane region" description="Helical" evidence="1">
    <location>
        <begin position="63"/>
        <end position="83"/>
    </location>
</feature>
<evidence type="ECO:0000313" key="3">
    <source>
        <dbReference type="Proteomes" id="UP000427716"/>
    </source>
</evidence>
<dbReference type="AlphaFoldDB" id="A0A6I6CZG3"/>
<feature type="transmembrane region" description="Helical" evidence="1">
    <location>
        <begin position="33"/>
        <end position="51"/>
    </location>
</feature>
<evidence type="ECO:0000256" key="1">
    <source>
        <dbReference type="SAM" id="Phobius"/>
    </source>
</evidence>
<feature type="transmembrane region" description="Helical" evidence="1">
    <location>
        <begin position="130"/>
        <end position="150"/>
    </location>
</feature>
<gene>
    <name evidence="2" type="ORF">GM160_00090</name>
</gene>
<keyword evidence="3" id="KW-1185">Reference proteome</keyword>
<reference evidence="2 3" key="1">
    <citation type="submission" date="2019-11" db="EMBL/GenBank/DDBJ databases">
        <authorList>
            <person name="Zhang J."/>
            <person name="Sun C."/>
        </authorList>
    </citation>
    <scope>NUCLEOTIDE SEQUENCE [LARGE SCALE GENOMIC DNA]</scope>
    <source>
        <strain evidence="3">sp2</strain>
    </source>
</reference>